<keyword evidence="2" id="KW-0812">Transmembrane</keyword>
<dbReference type="SUPFAM" id="SSF63829">
    <property type="entry name" value="Calcium-dependent phosphotriesterase"/>
    <property type="match status" value="1"/>
</dbReference>
<evidence type="ECO:0000313" key="3">
    <source>
        <dbReference type="EMBL" id="KYF54726.1"/>
    </source>
</evidence>
<sequence>MISVAVKVETECGTCRLPMPVNTLAREVSCASCGRPAALADDLWKALLRHPIHDGPTMLLKEGRSTSASKLSAAYTRRAPSCQGCDKEIPIEDIREVREQAALTCERCAKRTWVRAVPVELAGALPGITHLVGEDPDPAAMASEGAAEAATFPCPQCGSPVPFDGVTRACVCRFCNASVHVPDDFVFRGRRKVAASWFLCFHPSIADGAPAAEAVSAGLFDWEDPPHAAVDAEGNLYCAARQLRRTPTGIPKHHSIVWSMDPSMNVRWLQRGRPKADRLVLSPESKLLVTSRDRLAWAWLASTSGTPVEEGAGVLAQASDDELRDYQDLACDRDGSLLVLKGDILRRLSSSGLHIPVWTDGAARHARPVESLGGLRRISCGADGTLYCLYGSEIVRVDIRGRVIDRVQLSSGTPDCQYHALGVDLGGSVYILGDERLVRISAAGEQHVILESKRDRLPRSKMSLAVCPEGAFWLFGTEGLAWKFDPGGALLFDSGKKPRPKEPPRSDFSLGWGSTVVSKKARALEEERRRADEKRRELKIKKDMLVGNIFLLCLGLVMVAIFALVVSLRVC</sequence>
<dbReference type="Proteomes" id="UP000075420">
    <property type="component" value="Unassembled WGS sequence"/>
</dbReference>
<evidence type="ECO:0000313" key="4">
    <source>
        <dbReference type="Proteomes" id="UP000075420"/>
    </source>
</evidence>
<evidence type="ECO:0000256" key="2">
    <source>
        <dbReference type="SAM" id="Phobius"/>
    </source>
</evidence>
<organism evidence="3 4">
    <name type="scientific">Sorangium cellulosum</name>
    <name type="common">Polyangium cellulosum</name>
    <dbReference type="NCBI Taxonomy" id="56"/>
    <lineage>
        <taxon>Bacteria</taxon>
        <taxon>Pseudomonadati</taxon>
        <taxon>Myxococcota</taxon>
        <taxon>Polyangia</taxon>
        <taxon>Polyangiales</taxon>
        <taxon>Polyangiaceae</taxon>
        <taxon>Sorangium</taxon>
    </lineage>
</organism>
<name>A0A150PGF5_SORCE</name>
<protein>
    <submittedName>
        <fullName evidence="3">Uncharacterized protein</fullName>
    </submittedName>
</protein>
<feature type="coiled-coil region" evidence="1">
    <location>
        <begin position="517"/>
        <end position="544"/>
    </location>
</feature>
<feature type="transmembrane region" description="Helical" evidence="2">
    <location>
        <begin position="545"/>
        <end position="568"/>
    </location>
</feature>
<reference evidence="3 4" key="1">
    <citation type="submission" date="2014-02" db="EMBL/GenBank/DDBJ databases">
        <title>The small core and large imbalanced accessory genome model reveals a collaborative survival strategy of Sorangium cellulosum strains in nature.</title>
        <authorList>
            <person name="Han K."/>
            <person name="Peng R."/>
            <person name="Blom J."/>
            <person name="Li Y.-Z."/>
        </authorList>
    </citation>
    <scope>NUCLEOTIDE SEQUENCE [LARGE SCALE GENOMIC DNA]</scope>
    <source>
        <strain evidence="3 4">So0157-25</strain>
    </source>
</reference>
<gene>
    <name evidence="3" type="ORF">BE08_09310</name>
</gene>
<dbReference type="AlphaFoldDB" id="A0A150PGF5"/>
<accession>A0A150PGF5</accession>
<keyword evidence="1" id="KW-0175">Coiled coil</keyword>
<keyword evidence="2" id="KW-1133">Transmembrane helix</keyword>
<comment type="caution">
    <text evidence="3">The sequence shown here is derived from an EMBL/GenBank/DDBJ whole genome shotgun (WGS) entry which is preliminary data.</text>
</comment>
<keyword evidence="2" id="KW-0472">Membrane</keyword>
<proteinExistence type="predicted"/>
<evidence type="ECO:0000256" key="1">
    <source>
        <dbReference type="SAM" id="Coils"/>
    </source>
</evidence>
<dbReference type="EMBL" id="JELY01001746">
    <property type="protein sequence ID" value="KYF54726.1"/>
    <property type="molecule type" value="Genomic_DNA"/>
</dbReference>